<dbReference type="EMBL" id="KV750730">
    <property type="protein sequence ID" value="OCL03453.1"/>
    <property type="molecule type" value="Genomic_DNA"/>
</dbReference>
<evidence type="ECO:0000313" key="2">
    <source>
        <dbReference type="EMBL" id="OCL03453.1"/>
    </source>
</evidence>
<keyword evidence="3" id="KW-1185">Reference proteome</keyword>
<name>A0A8E2JNB1_9PEZI</name>
<reference evidence="2 3" key="1">
    <citation type="journal article" date="2016" name="Nat. Commun.">
        <title>Ectomycorrhizal ecology is imprinted in the genome of the dominant symbiotic fungus Cenococcum geophilum.</title>
        <authorList>
            <consortium name="DOE Joint Genome Institute"/>
            <person name="Peter M."/>
            <person name="Kohler A."/>
            <person name="Ohm R.A."/>
            <person name="Kuo A."/>
            <person name="Krutzmann J."/>
            <person name="Morin E."/>
            <person name="Arend M."/>
            <person name="Barry K.W."/>
            <person name="Binder M."/>
            <person name="Choi C."/>
            <person name="Clum A."/>
            <person name="Copeland A."/>
            <person name="Grisel N."/>
            <person name="Haridas S."/>
            <person name="Kipfer T."/>
            <person name="LaButti K."/>
            <person name="Lindquist E."/>
            <person name="Lipzen A."/>
            <person name="Maire R."/>
            <person name="Meier B."/>
            <person name="Mihaltcheva S."/>
            <person name="Molinier V."/>
            <person name="Murat C."/>
            <person name="Poggeler S."/>
            <person name="Quandt C.A."/>
            <person name="Sperisen C."/>
            <person name="Tritt A."/>
            <person name="Tisserant E."/>
            <person name="Crous P.W."/>
            <person name="Henrissat B."/>
            <person name="Nehls U."/>
            <person name="Egli S."/>
            <person name="Spatafora J.W."/>
            <person name="Grigoriev I.V."/>
            <person name="Martin F.M."/>
        </authorList>
    </citation>
    <scope>NUCLEOTIDE SEQUENCE [LARGE SCALE GENOMIC DNA]</scope>
    <source>
        <strain evidence="2 3">CBS 207.34</strain>
    </source>
</reference>
<protein>
    <submittedName>
        <fullName evidence="2">Uncharacterized protein</fullName>
    </submittedName>
</protein>
<proteinExistence type="predicted"/>
<gene>
    <name evidence="2" type="ORF">AOQ84DRAFT_148314</name>
</gene>
<dbReference type="Proteomes" id="UP000250140">
    <property type="component" value="Unassembled WGS sequence"/>
</dbReference>
<feature type="compositionally biased region" description="Pro residues" evidence="1">
    <location>
        <begin position="216"/>
        <end position="229"/>
    </location>
</feature>
<feature type="region of interest" description="Disordered" evidence="1">
    <location>
        <begin position="24"/>
        <end position="294"/>
    </location>
</feature>
<feature type="compositionally biased region" description="Low complexity" evidence="1">
    <location>
        <begin position="140"/>
        <end position="155"/>
    </location>
</feature>
<feature type="compositionally biased region" description="Pro residues" evidence="1">
    <location>
        <begin position="263"/>
        <end position="288"/>
    </location>
</feature>
<sequence length="294" mass="31052">MADPVATPASIKARIAALNLEEIHQPAPGAPPPYVFEQVAAKKSRPPPPPPPLQRPSGEPRRQTTNNPPLQSNAPASARKLGNQPIRPDPELPSQQPALPPRLPPRANTQPLPPSLPPRKASETSIKRRESVESISTIASGLSSLSVTSTKTSLSGASNNVGEGQSYRIKAPPYDPSKLPPLPPKREKGQPKPARVALKSAHSAPSVISKKGPTTIQPPPALPSRPPLPARQTSAKQDPPKPEPVKRSALSFGMNKPIENSPPSLPSRPQDTPPEPPTSTPGSPPPIPLSTRPN</sequence>
<evidence type="ECO:0000313" key="3">
    <source>
        <dbReference type="Proteomes" id="UP000250140"/>
    </source>
</evidence>
<feature type="non-terminal residue" evidence="2">
    <location>
        <position position="294"/>
    </location>
</feature>
<accession>A0A8E2JNB1</accession>
<dbReference type="OrthoDB" id="10637036at2759"/>
<evidence type="ECO:0000256" key="1">
    <source>
        <dbReference type="SAM" id="MobiDB-lite"/>
    </source>
</evidence>
<feature type="compositionally biased region" description="Basic and acidic residues" evidence="1">
    <location>
        <begin position="120"/>
        <end position="132"/>
    </location>
</feature>
<dbReference type="AlphaFoldDB" id="A0A8E2JNB1"/>
<feature type="compositionally biased region" description="Polar residues" evidence="1">
    <location>
        <begin position="63"/>
        <end position="75"/>
    </location>
</feature>
<organism evidence="2 3">
    <name type="scientific">Glonium stellatum</name>
    <dbReference type="NCBI Taxonomy" id="574774"/>
    <lineage>
        <taxon>Eukaryota</taxon>
        <taxon>Fungi</taxon>
        <taxon>Dikarya</taxon>
        <taxon>Ascomycota</taxon>
        <taxon>Pezizomycotina</taxon>
        <taxon>Dothideomycetes</taxon>
        <taxon>Pleosporomycetidae</taxon>
        <taxon>Gloniales</taxon>
        <taxon>Gloniaceae</taxon>
        <taxon>Glonium</taxon>
    </lineage>
</organism>
<feature type="compositionally biased region" description="Pro residues" evidence="1">
    <location>
        <begin position="173"/>
        <end position="183"/>
    </location>
</feature>